<sequence>MPELSISAETVCFLIVKAREFDAKDQVSEPDPGSNAADDHMISVLEDHGDDPSVQEITQTIDALDVDEQVDLVTLAWLGRGDYTVADWAELRDEAAGAHNNRTASYLLGMPLLPDHLEEGLSMLGMSCEEFEMGRL</sequence>
<feature type="region of interest" description="Disordered" evidence="1">
    <location>
        <begin position="24"/>
        <end position="51"/>
    </location>
</feature>
<evidence type="ECO:0000313" key="2">
    <source>
        <dbReference type="EMBL" id="MCT8973812.1"/>
    </source>
</evidence>
<organism evidence="2 3">
    <name type="scientific">Microbaculum marinisediminis</name>
    <dbReference type="NCBI Taxonomy" id="2931392"/>
    <lineage>
        <taxon>Bacteria</taxon>
        <taxon>Pseudomonadati</taxon>
        <taxon>Pseudomonadota</taxon>
        <taxon>Alphaproteobacteria</taxon>
        <taxon>Hyphomicrobiales</taxon>
        <taxon>Tepidamorphaceae</taxon>
        <taxon>Microbaculum</taxon>
    </lineage>
</organism>
<comment type="caution">
    <text evidence="2">The sequence shown here is derived from an EMBL/GenBank/DDBJ whole genome shotgun (WGS) entry which is preliminary data.</text>
</comment>
<gene>
    <name evidence="2" type="ORF">MUB46_18255</name>
</gene>
<keyword evidence="3" id="KW-1185">Reference proteome</keyword>
<dbReference type="InterPro" id="IPR022254">
    <property type="entry name" value="DUF3775"/>
</dbReference>
<evidence type="ECO:0000256" key="1">
    <source>
        <dbReference type="SAM" id="MobiDB-lite"/>
    </source>
</evidence>
<dbReference type="Proteomes" id="UP001320898">
    <property type="component" value="Unassembled WGS sequence"/>
</dbReference>
<dbReference type="Pfam" id="PF12616">
    <property type="entry name" value="DUF3775"/>
    <property type="match status" value="1"/>
</dbReference>
<proteinExistence type="predicted"/>
<dbReference type="EMBL" id="JALIDZ010000009">
    <property type="protein sequence ID" value="MCT8973812.1"/>
    <property type="molecule type" value="Genomic_DNA"/>
</dbReference>
<feature type="compositionally biased region" description="Basic and acidic residues" evidence="1">
    <location>
        <begin position="37"/>
        <end position="51"/>
    </location>
</feature>
<accession>A0AAW5R3U0</accession>
<evidence type="ECO:0000313" key="3">
    <source>
        <dbReference type="Proteomes" id="UP001320898"/>
    </source>
</evidence>
<reference evidence="2 3" key="1">
    <citation type="submission" date="2022-04" db="EMBL/GenBank/DDBJ databases">
        <authorList>
            <person name="Ye Y.-Q."/>
            <person name="Du Z.-J."/>
        </authorList>
    </citation>
    <scope>NUCLEOTIDE SEQUENCE [LARGE SCALE GENOMIC DNA]</scope>
    <source>
        <strain evidence="2 3">A6E488</strain>
    </source>
</reference>
<protein>
    <submittedName>
        <fullName evidence="2">DUF3775 domain-containing protein</fullName>
    </submittedName>
</protein>
<name>A0AAW5R3U0_9HYPH</name>
<dbReference type="AlphaFoldDB" id="A0AAW5R3U0"/>